<geneLocation type="plasmid" evidence="3 4">
    <name>pTElox9</name>
</geneLocation>
<dbReference type="EMBL" id="CP053563">
    <property type="protein sequence ID" value="QPZ93358.1"/>
    <property type="molecule type" value="Genomic_DNA"/>
</dbReference>
<dbReference type="Proteomes" id="UP000192422">
    <property type="component" value="Plasmid pTElox9"/>
</dbReference>
<protein>
    <recommendedName>
        <fullName evidence="2">Biofilm-associated protein BapA-like prefix-like domain-containing protein</fullName>
    </recommendedName>
</protein>
<accession>A0ABX6Z149</accession>
<gene>
    <name evidence="3" type="ORF">AKL02_020470</name>
</gene>
<feature type="region of interest" description="Disordered" evidence="1">
    <location>
        <begin position="179"/>
        <end position="243"/>
    </location>
</feature>
<reference evidence="3 4" key="1">
    <citation type="submission" date="2020-05" db="EMBL/GenBank/DDBJ databases">
        <title>Thioclava electrotropha strain Elox9 finished genome.</title>
        <authorList>
            <person name="Rowe A.R."/>
            <person name="Wilbanks E.G."/>
        </authorList>
    </citation>
    <scope>NUCLEOTIDE SEQUENCE [LARGE SCALE GENOMIC DNA]</scope>
    <source>
        <strain evidence="3 4">Elox9</strain>
        <plasmid evidence="3 4">pTElox9</plasmid>
    </source>
</reference>
<feature type="region of interest" description="Disordered" evidence="1">
    <location>
        <begin position="82"/>
        <end position="149"/>
    </location>
</feature>
<evidence type="ECO:0000256" key="1">
    <source>
        <dbReference type="SAM" id="MobiDB-lite"/>
    </source>
</evidence>
<feature type="domain" description="Biofilm-associated protein BapA-like prefix-like" evidence="2">
    <location>
        <begin position="4"/>
        <end position="77"/>
    </location>
</feature>
<keyword evidence="4" id="KW-1185">Reference proteome</keyword>
<dbReference type="InterPro" id="IPR048051">
    <property type="entry name" value="BapA-like_prefix-like"/>
</dbReference>
<organism evidence="3 4">
    <name type="scientific">Thioclava electrotropha</name>
    <dbReference type="NCBI Taxonomy" id="1549850"/>
    <lineage>
        <taxon>Bacteria</taxon>
        <taxon>Pseudomonadati</taxon>
        <taxon>Pseudomonadota</taxon>
        <taxon>Alphaproteobacteria</taxon>
        <taxon>Rhodobacterales</taxon>
        <taxon>Paracoccaceae</taxon>
        <taxon>Thioclava</taxon>
    </lineage>
</organism>
<dbReference type="RefSeq" id="WP_133052013.1">
    <property type="nucleotide sequence ID" value="NZ_CP053563.1"/>
</dbReference>
<evidence type="ECO:0000313" key="3">
    <source>
        <dbReference type="EMBL" id="QPZ93358.1"/>
    </source>
</evidence>
<name>A0ABX6Z149_9RHOB</name>
<evidence type="ECO:0000259" key="2">
    <source>
        <dbReference type="Pfam" id="PF22783"/>
    </source>
</evidence>
<sequence>MAVEIFTMSNESETPQRTYGNEVSLRTPSHIYFGKSAPGIAYYEKASSDLQITLLDGQEVTVRNFFVLGPEGGYSRLDITPNGPTEVSGMLAPEPQIPDSGEIPLEKTVDSETPGAMDPSHGDLTAPTGGATDDGSDTSLADNADGGGWDGFGIPSDQMIFGLASAPIAVAAVSGFDSGGGSGGNHTDPKDTAGQADSTVPAGGDHASDSSTPTTPTDATDPSGSTSPTDGTGSTDATGSSGPVSETVLAVADFLGLAPSGGDLSGGMLADSSGSTDLLGGGMNAASSAGDAYLLDLLDPTGA</sequence>
<evidence type="ECO:0000313" key="4">
    <source>
        <dbReference type="Proteomes" id="UP000192422"/>
    </source>
</evidence>
<feature type="compositionally biased region" description="Low complexity" evidence="1">
    <location>
        <begin position="209"/>
        <end position="243"/>
    </location>
</feature>
<dbReference type="Pfam" id="PF22783">
    <property type="entry name" value="BapA_N"/>
    <property type="match status" value="1"/>
</dbReference>
<keyword evidence="3" id="KW-0614">Plasmid</keyword>
<proteinExistence type="predicted"/>